<name>A0A1V6U0F7_9EURO</name>
<feature type="compositionally biased region" description="Polar residues" evidence="1">
    <location>
        <begin position="85"/>
        <end position="98"/>
    </location>
</feature>
<reference evidence="3" key="1">
    <citation type="journal article" date="2017" name="Nat. Microbiol.">
        <title>Global analysis of biosynthetic gene clusters reveals vast potential of secondary metabolite production in Penicillium species.</title>
        <authorList>
            <person name="Nielsen J.C."/>
            <person name="Grijseels S."/>
            <person name="Prigent S."/>
            <person name="Ji B."/>
            <person name="Dainat J."/>
            <person name="Nielsen K.F."/>
            <person name="Frisvad J.C."/>
            <person name="Workman M."/>
            <person name="Nielsen J."/>
        </authorList>
    </citation>
    <scope>NUCLEOTIDE SEQUENCE [LARGE SCALE GENOMIC DNA]</scope>
    <source>
        <strain evidence="3">IBT 24891</strain>
    </source>
</reference>
<evidence type="ECO:0000313" key="2">
    <source>
        <dbReference type="EMBL" id="OQE32032.1"/>
    </source>
</evidence>
<dbReference type="OrthoDB" id="2446291at2759"/>
<proteinExistence type="predicted"/>
<keyword evidence="3" id="KW-1185">Reference proteome</keyword>
<comment type="caution">
    <text evidence="2">The sequence shown here is derived from an EMBL/GenBank/DDBJ whole genome shotgun (WGS) entry which is preliminary data.</text>
</comment>
<dbReference type="STRING" id="303698.A0A1V6U0F7"/>
<dbReference type="EMBL" id="MLKD01000001">
    <property type="protein sequence ID" value="OQE32032.1"/>
    <property type="molecule type" value="Genomic_DNA"/>
</dbReference>
<organism evidence="2 3">
    <name type="scientific">Penicillium steckii</name>
    <dbReference type="NCBI Taxonomy" id="303698"/>
    <lineage>
        <taxon>Eukaryota</taxon>
        <taxon>Fungi</taxon>
        <taxon>Dikarya</taxon>
        <taxon>Ascomycota</taxon>
        <taxon>Pezizomycotina</taxon>
        <taxon>Eurotiomycetes</taxon>
        <taxon>Eurotiomycetidae</taxon>
        <taxon>Eurotiales</taxon>
        <taxon>Aspergillaceae</taxon>
        <taxon>Penicillium</taxon>
    </lineage>
</organism>
<feature type="region of interest" description="Disordered" evidence="1">
    <location>
        <begin position="1"/>
        <end position="120"/>
    </location>
</feature>
<gene>
    <name evidence="2" type="ORF">PENSTE_c001G03375</name>
</gene>
<feature type="compositionally biased region" description="Polar residues" evidence="1">
    <location>
        <begin position="64"/>
        <end position="77"/>
    </location>
</feature>
<dbReference type="AlphaFoldDB" id="A0A1V6U0F7"/>
<accession>A0A1V6U0F7</accession>
<feature type="compositionally biased region" description="Polar residues" evidence="1">
    <location>
        <begin position="26"/>
        <end position="42"/>
    </location>
</feature>
<dbReference type="Proteomes" id="UP000191285">
    <property type="component" value="Unassembled WGS sequence"/>
</dbReference>
<evidence type="ECO:0000313" key="3">
    <source>
        <dbReference type="Proteomes" id="UP000191285"/>
    </source>
</evidence>
<feature type="compositionally biased region" description="Basic and acidic residues" evidence="1">
    <location>
        <begin position="7"/>
        <end position="22"/>
    </location>
</feature>
<sequence>MFRSLKRSRDDSEDSHPLDSKKVRPWQTTSTFIPDSTDTDQTLRFRAPTLTPIDSSDEEDNSKHTLYSESASATITKLSHPKPSPFQTNHQNPNNGNPSKLLLSADDLSPWQQPLPSNQPSPIPHALVNTSLDITESALTAPAFGHDESDSAPRLSLSTSIVQPQSDSIMEDIVPHKVHLPAIRLPSPVSDTDMAMTDSGQEMQMQMQTISADEYPYRVPTPGLDYGTVSPIPVAAHPMSRHASRQNTPTPPCSAPHRRSALVMGYRADCDKCRCKVPGHYSHIVPRS</sequence>
<evidence type="ECO:0000256" key="1">
    <source>
        <dbReference type="SAM" id="MobiDB-lite"/>
    </source>
</evidence>
<protein>
    <submittedName>
        <fullName evidence="2">Uncharacterized protein</fullName>
    </submittedName>
</protein>